<dbReference type="EMBL" id="SDAM02000175">
    <property type="protein sequence ID" value="KAH6825661.1"/>
    <property type="molecule type" value="Genomic_DNA"/>
</dbReference>
<keyword evidence="3" id="KW-1185">Reference proteome</keyword>
<accession>A0AAD4J203</accession>
<dbReference type="InterPro" id="IPR007942">
    <property type="entry name" value="PLipase-like"/>
</dbReference>
<comment type="caution">
    <text evidence="2">The sequence shown here is derived from an EMBL/GenBank/DDBJ whole genome shotgun (WGS) entry which is preliminary data.</text>
</comment>
<feature type="region of interest" description="Disordered" evidence="1">
    <location>
        <begin position="1"/>
        <end position="91"/>
    </location>
</feature>
<feature type="compositionally biased region" description="Polar residues" evidence="1">
    <location>
        <begin position="77"/>
        <end position="91"/>
    </location>
</feature>
<sequence>MGKRRNVANKRGRPRKTIKLEKDIELTSNSVDDVDHDSNAYSSPGTASESLDELMVSRPLTRSALASADKKAALDTPSRTPLQNNDGKPSKASTLLPVKQILFESNKVDQANHIPVEALPSKPPVQAKDAHFTDESICFDKTVEAQNDMTSSSKIELPRENVLDLKKFTWDLLAQTQQPELPFQVASPCSDETLVNNNLPEREATVVSNIFANGPEDTANGTAQISENPTTSPTQSLPSATLMVNKSSQNNEIMSEPGARDNFVNVQGYKMKKEMAPLLKAIFSKYGDIAKESTFTMESRSCLLELVCSIYKRLEASKFTQLTTLELESMLGQIGDLEIVKVDVGWLHRRLDQISKAQQMCDDGSTLEDVKARSLLVISEKQKSVQICVEEFEACMAAALKLQEKVQQEKDELSAAQSFTDEINNFFDGSLVHGLV</sequence>
<evidence type="ECO:0000313" key="2">
    <source>
        <dbReference type="EMBL" id="KAH6825661.1"/>
    </source>
</evidence>
<dbReference type="Pfam" id="PF05278">
    <property type="entry name" value="PEARLI-4"/>
    <property type="match status" value="1"/>
</dbReference>
<dbReference type="Proteomes" id="UP001190926">
    <property type="component" value="Unassembled WGS sequence"/>
</dbReference>
<evidence type="ECO:0000313" key="3">
    <source>
        <dbReference type="Proteomes" id="UP001190926"/>
    </source>
</evidence>
<dbReference type="AlphaFoldDB" id="A0AAD4J203"/>
<organism evidence="2 3">
    <name type="scientific">Perilla frutescens var. hirtella</name>
    <name type="common">Perilla citriodora</name>
    <name type="synonym">Perilla setoyensis</name>
    <dbReference type="NCBI Taxonomy" id="608512"/>
    <lineage>
        <taxon>Eukaryota</taxon>
        <taxon>Viridiplantae</taxon>
        <taxon>Streptophyta</taxon>
        <taxon>Embryophyta</taxon>
        <taxon>Tracheophyta</taxon>
        <taxon>Spermatophyta</taxon>
        <taxon>Magnoliopsida</taxon>
        <taxon>eudicotyledons</taxon>
        <taxon>Gunneridae</taxon>
        <taxon>Pentapetalae</taxon>
        <taxon>asterids</taxon>
        <taxon>lamiids</taxon>
        <taxon>Lamiales</taxon>
        <taxon>Lamiaceae</taxon>
        <taxon>Nepetoideae</taxon>
        <taxon>Elsholtzieae</taxon>
        <taxon>Perilla</taxon>
    </lineage>
</organism>
<name>A0AAD4J203_PERFH</name>
<feature type="compositionally biased region" description="Basic residues" evidence="1">
    <location>
        <begin position="1"/>
        <end position="17"/>
    </location>
</feature>
<gene>
    <name evidence="2" type="ORF">C2S53_018680</name>
</gene>
<dbReference type="PANTHER" id="PTHR35358:SF10">
    <property type="entry name" value="PLANT PHOSPHOLIPASE-LIKE PROTEIN"/>
    <property type="match status" value="1"/>
</dbReference>
<dbReference type="PANTHER" id="PTHR35358">
    <property type="entry name" value="OS06G0711100 PROTEIN"/>
    <property type="match status" value="1"/>
</dbReference>
<evidence type="ECO:0000256" key="1">
    <source>
        <dbReference type="SAM" id="MobiDB-lite"/>
    </source>
</evidence>
<reference evidence="2 3" key="1">
    <citation type="journal article" date="2021" name="Nat. Commun.">
        <title>Incipient diploidization of the medicinal plant Perilla within 10,000 years.</title>
        <authorList>
            <person name="Zhang Y."/>
            <person name="Shen Q."/>
            <person name="Leng L."/>
            <person name="Zhang D."/>
            <person name="Chen S."/>
            <person name="Shi Y."/>
            <person name="Ning Z."/>
            <person name="Chen S."/>
        </authorList>
    </citation>
    <scope>NUCLEOTIDE SEQUENCE [LARGE SCALE GENOMIC DNA]</scope>
    <source>
        <strain evidence="3">cv. PC099</strain>
    </source>
</reference>
<protein>
    <submittedName>
        <fullName evidence="2">Uncharacterized protein</fullName>
    </submittedName>
</protein>
<proteinExistence type="predicted"/>
<feature type="compositionally biased region" description="Polar residues" evidence="1">
    <location>
        <begin position="40"/>
        <end position="49"/>
    </location>
</feature>